<dbReference type="EMBL" id="CP036150">
    <property type="protein sequence ID" value="QEN07179.1"/>
    <property type="molecule type" value="Genomic_DNA"/>
</dbReference>
<accession>A0A5C1QJ46</accession>
<feature type="region of interest" description="Disordered" evidence="1">
    <location>
        <begin position="12"/>
        <end position="32"/>
    </location>
</feature>
<dbReference type="AlphaFoldDB" id="A0A5C1QJ46"/>
<dbReference type="RefSeq" id="WP_149485261.1">
    <property type="nucleotide sequence ID" value="NZ_CP036150.1"/>
</dbReference>
<dbReference type="PANTHER" id="PTHR38462">
    <property type="entry name" value="EXONUCLEASE-LIKE PROTEIN"/>
    <property type="match status" value="1"/>
</dbReference>
<dbReference type="KEGG" id="ock:EXM22_03935"/>
<dbReference type="Gene3D" id="3.30.420.10">
    <property type="entry name" value="Ribonuclease H-like superfamily/Ribonuclease H"/>
    <property type="match status" value="1"/>
</dbReference>
<organism evidence="3 4">
    <name type="scientific">Oceanispirochaeta crateris</name>
    <dbReference type="NCBI Taxonomy" id="2518645"/>
    <lineage>
        <taxon>Bacteria</taxon>
        <taxon>Pseudomonadati</taxon>
        <taxon>Spirochaetota</taxon>
        <taxon>Spirochaetia</taxon>
        <taxon>Spirochaetales</taxon>
        <taxon>Spirochaetaceae</taxon>
        <taxon>Oceanispirochaeta</taxon>
    </lineage>
</organism>
<dbReference type="OrthoDB" id="9790530at2"/>
<feature type="domain" description="YprB ribonuclease H-like" evidence="2">
    <location>
        <begin position="84"/>
        <end position="251"/>
    </location>
</feature>
<gene>
    <name evidence="3" type="ORF">EXM22_03935</name>
</gene>
<proteinExistence type="predicted"/>
<dbReference type="Pfam" id="PF13482">
    <property type="entry name" value="RNase_H_2"/>
    <property type="match status" value="1"/>
</dbReference>
<dbReference type="InterPro" id="IPR012337">
    <property type="entry name" value="RNaseH-like_sf"/>
</dbReference>
<evidence type="ECO:0000313" key="4">
    <source>
        <dbReference type="Proteomes" id="UP000324209"/>
    </source>
</evidence>
<dbReference type="SUPFAM" id="SSF53098">
    <property type="entry name" value="Ribonuclease H-like"/>
    <property type="match status" value="1"/>
</dbReference>
<sequence length="393" mass="45260">MKPGLSDRLARLKKSQSSQPMTRIMSSSTAEGDISREIPSALKDDWKVLDKDLWVMERRCKSPLTDFKSSGLLVKDYPPQDQWLFYDTETTGLSGGAGNTAFLVGIGRPSGDEFLITQYFLRDYPGEPALLHYLKEEIARSELFISYNGKSFDKPLLETRFLMNRISCRMGPQLDLLYPVRSLFKNRLPNCRLGSVEELILGIHRTDDIPGSEIPDIWFEFLKEGSHPDLKRVMIHNDMDILSLAVLLNALENYMHFPDSLPICDSFALGRFLLDRNDPRALSFLESSVDQGDQRGEVLLSLHWKRQGEWEKAVQIWTNILKKRQSPFASVEMAKYLEHKKKDIPAALDIIDHLMRSMRPKSMLQKEELLHRRTRLIRKKETFVADTPCETVE</sequence>
<dbReference type="InterPro" id="IPR036397">
    <property type="entry name" value="RNaseH_sf"/>
</dbReference>
<dbReference type="GO" id="GO:0003676">
    <property type="term" value="F:nucleic acid binding"/>
    <property type="evidence" value="ECO:0007669"/>
    <property type="project" value="InterPro"/>
</dbReference>
<keyword evidence="4" id="KW-1185">Reference proteome</keyword>
<reference evidence="3 4" key="1">
    <citation type="submission" date="2019-02" db="EMBL/GenBank/DDBJ databases">
        <title>Complete Genome Sequence and Methylome Analysis of free living Spirochaetas.</title>
        <authorList>
            <person name="Fomenkov A."/>
            <person name="Dubinina G."/>
            <person name="Leshcheva N."/>
            <person name="Mikheeva N."/>
            <person name="Grabovich M."/>
            <person name="Vincze T."/>
            <person name="Roberts R.J."/>
        </authorList>
    </citation>
    <scope>NUCLEOTIDE SEQUENCE [LARGE SCALE GENOMIC DNA]</scope>
    <source>
        <strain evidence="3 4">K2</strain>
    </source>
</reference>
<evidence type="ECO:0000259" key="2">
    <source>
        <dbReference type="Pfam" id="PF13482"/>
    </source>
</evidence>
<name>A0A5C1QJ46_9SPIO</name>
<dbReference type="Proteomes" id="UP000324209">
    <property type="component" value="Chromosome"/>
</dbReference>
<evidence type="ECO:0000313" key="3">
    <source>
        <dbReference type="EMBL" id="QEN07179.1"/>
    </source>
</evidence>
<evidence type="ECO:0000256" key="1">
    <source>
        <dbReference type="SAM" id="MobiDB-lite"/>
    </source>
</evidence>
<dbReference type="PANTHER" id="PTHR38462:SF1">
    <property type="entry name" value="YPRB RIBONUCLEASE H-LIKE DOMAIN-CONTAINING PROTEIN"/>
    <property type="match status" value="1"/>
</dbReference>
<dbReference type="InterPro" id="IPR038720">
    <property type="entry name" value="YprB_RNase_H-like_dom"/>
</dbReference>
<protein>
    <recommendedName>
        <fullName evidence="2">YprB ribonuclease H-like domain-containing protein</fullName>
    </recommendedName>
</protein>
<feature type="compositionally biased region" description="Polar residues" evidence="1">
    <location>
        <begin position="15"/>
        <end position="30"/>
    </location>
</feature>